<evidence type="ECO:0000313" key="1">
    <source>
        <dbReference type="EMBL" id="POH30639.1"/>
    </source>
</evidence>
<proteinExistence type="predicted"/>
<dbReference type="EMBL" id="LODU01000027">
    <property type="protein sequence ID" value="POH30639.1"/>
    <property type="molecule type" value="Genomic_DNA"/>
</dbReference>
<dbReference type="Proteomes" id="UP000237511">
    <property type="component" value="Unassembled WGS sequence"/>
</dbReference>
<gene>
    <name evidence="1" type="ORF">ATY31_14305</name>
</gene>
<protein>
    <recommendedName>
        <fullName evidence="3">Integrase</fullName>
    </recommendedName>
</protein>
<comment type="caution">
    <text evidence="1">The sequence shown here is derived from an EMBL/GenBank/DDBJ whole genome shotgun (WGS) entry which is preliminary data.</text>
</comment>
<evidence type="ECO:0000313" key="2">
    <source>
        <dbReference type="Proteomes" id="UP000237511"/>
    </source>
</evidence>
<reference evidence="1 2" key="1">
    <citation type="journal article" date="2014" name="Syst. Appl. Microbiol.">
        <title>Microsymbionts of Phaseolus vulgaris in acid and alkaline soils of Mexico.</title>
        <authorList>
            <person name="Verastegui-Valdes M.M."/>
            <person name="Zhang Y.J."/>
            <person name="Rivera-Orduna F.N."/>
            <person name="Cheng H.P."/>
            <person name="Sui X.H."/>
            <person name="Wang E.T."/>
        </authorList>
    </citation>
    <scope>NUCLEOTIDE SEQUENCE [LARGE SCALE GENOMIC DNA]</scope>
    <source>
        <strain evidence="1 2">FG01</strain>
    </source>
</reference>
<sequence length="87" mass="10126">MNERHPADRQIIDLMLGHTPNDKVEGAYNRAEHLPRRKELAQLWADLILKDMPTADELLHGPRKNLKEVEAVTLEPRARRRGQLSRQ</sequence>
<dbReference type="RefSeq" id="WP_234819709.1">
    <property type="nucleotide sequence ID" value="NZ_LODU01000027.1"/>
</dbReference>
<accession>A0A2S3YNH1</accession>
<dbReference type="AlphaFoldDB" id="A0A2S3YNH1"/>
<organism evidence="1 2">
    <name type="scientific">Sinorhizobium americanum</name>
    <dbReference type="NCBI Taxonomy" id="194963"/>
    <lineage>
        <taxon>Bacteria</taxon>
        <taxon>Pseudomonadati</taxon>
        <taxon>Pseudomonadota</taxon>
        <taxon>Alphaproteobacteria</taxon>
        <taxon>Hyphomicrobiales</taxon>
        <taxon>Rhizobiaceae</taxon>
        <taxon>Sinorhizobium/Ensifer group</taxon>
        <taxon>Sinorhizobium</taxon>
    </lineage>
</organism>
<name>A0A2S3YNH1_9HYPH</name>
<evidence type="ECO:0008006" key="3">
    <source>
        <dbReference type="Google" id="ProtNLM"/>
    </source>
</evidence>